<dbReference type="EMBL" id="JACCBU010000001">
    <property type="protein sequence ID" value="NYE68672.1"/>
    <property type="molecule type" value="Genomic_DNA"/>
</dbReference>
<dbReference type="Proteomes" id="UP000569914">
    <property type="component" value="Unassembled WGS sequence"/>
</dbReference>
<protein>
    <submittedName>
        <fullName evidence="1">Uncharacterized protein</fullName>
    </submittedName>
</protein>
<feature type="non-terminal residue" evidence="1">
    <location>
        <position position="1"/>
    </location>
</feature>
<name>A0A7Y9L8N6_9ACTN</name>
<comment type="caution">
    <text evidence="1">The sequence shown here is derived from an EMBL/GenBank/DDBJ whole genome shotgun (WGS) entry which is preliminary data.</text>
</comment>
<gene>
    <name evidence="1" type="ORF">BKA15_000001</name>
</gene>
<keyword evidence="2" id="KW-1185">Reference proteome</keyword>
<evidence type="ECO:0000313" key="1">
    <source>
        <dbReference type="EMBL" id="NYE68672.1"/>
    </source>
</evidence>
<accession>A0A7Y9L8N6</accession>
<dbReference type="AlphaFoldDB" id="A0A7Y9L8N6"/>
<sequence>QGHPQLWVQDRSVDWDLKRRIEDVAAGVVAQYTMSKQL</sequence>
<organism evidence="1 2">
    <name type="scientific">Microlunatus parietis</name>
    <dbReference type="NCBI Taxonomy" id="682979"/>
    <lineage>
        <taxon>Bacteria</taxon>
        <taxon>Bacillati</taxon>
        <taxon>Actinomycetota</taxon>
        <taxon>Actinomycetes</taxon>
        <taxon>Propionibacteriales</taxon>
        <taxon>Propionibacteriaceae</taxon>
        <taxon>Microlunatus</taxon>
    </lineage>
</organism>
<proteinExistence type="predicted"/>
<evidence type="ECO:0000313" key="2">
    <source>
        <dbReference type="Proteomes" id="UP000569914"/>
    </source>
</evidence>
<reference evidence="1 2" key="1">
    <citation type="submission" date="2020-07" db="EMBL/GenBank/DDBJ databases">
        <title>Sequencing the genomes of 1000 actinobacteria strains.</title>
        <authorList>
            <person name="Klenk H.-P."/>
        </authorList>
    </citation>
    <scope>NUCLEOTIDE SEQUENCE [LARGE SCALE GENOMIC DNA]</scope>
    <source>
        <strain evidence="1 2">DSM 22083</strain>
    </source>
</reference>